<evidence type="ECO:0000256" key="2">
    <source>
        <dbReference type="ARBA" id="ARBA00022801"/>
    </source>
</evidence>
<evidence type="ECO:0000256" key="3">
    <source>
        <dbReference type="ARBA" id="ARBA00023004"/>
    </source>
</evidence>
<dbReference type="PANTHER" id="PTHR42988">
    <property type="entry name" value="PHOSPHOHYDROLASE"/>
    <property type="match status" value="1"/>
</dbReference>
<dbReference type="InterPro" id="IPR054571">
    <property type="entry name" value="NA-iREase3_dom"/>
</dbReference>
<dbReference type="Gene3D" id="3.40.50.300">
    <property type="entry name" value="P-loop containing nucleotide triphosphate hydrolases"/>
    <property type="match status" value="1"/>
</dbReference>
<dbReference type="InterPro" id="IPR004843">
    <property type="entry name" value="Calcineurin-like_PHP"/>
</dbReference>
<keyword evidence="1" id="KW-0479">Metal-binding</keyword>
<accession>A0A7X0M7N7</accession>
<dbReference type="PANTHER" id="PTHR42988:SF2">
    <property type="entry name" value="CYCLIC NUCLEOTIDE PHOSPHODIESTERASE CBUA0032-RELATED"/>
    <property type="match status" value="1"/>
</dbReference>
<dbReference type="EMBL" id="JACHIU010000001">
    <property type="protein sequence ID" value="MBB6474740.1"/>
    <property type="molecule type" value="Genomic_DNA"/>
</dbReference>
<dbReference type="InterPro" id="IPR029052">
    <property type="entry name" value="Metallo-depent_PP-like"/>
</dbReference>
<dbReference type="Pfam" id="PF22739">
    <property type="entry name" value="NA-iREase3"/>
    <property type="match status" value="1"/>
</dbReference>
<sequence>MILSGDITERANEDEFADALAFLDEVCAITGLSRERVVVVPGNHDVSWSWSEAHFYECRAKGKEFAVPYFPKWENYQRFVTELHDPTAFTAERPYRLHRFDELRVAVAAMNSTIKESHRDDDHYGWCGDGQLRWFARELGELDGMLRIGVLHHNVRRKAVADNENLRDEDALSDILRDRLDLILHGHTHAGKEDRLPNGTLVLATGSAAVTEDWRPGETRNQYQVLRVDAWNTTRWAREWDGVRDWMPDIRADPERRRTQVPVRLIVPGWNSRRQTADEVSRFETGELWERWERGRDFAEQVVWTTQQDLGKEAQIHSRRTEDPPLRYLLVHQNGRPLRYVGIVDGPLDRTTLEDFDRRVFGPARVQHSEFVLVHRGPDEPELREHALVPHGIRVKTWNEYNALLDCTAYRTWLKRELDNDRLYPQKLYQPQRYRDIDRFGGAESEIRDDLLDQVSRELLAEDGCFVLVLGDAGYGKSFLVRRLAHRMLDNDRLGITPIVVYLKDRDKRQTVAEMVSNVLIPSNTSFAPDHFRHSLEAGSLALLIDGYDEFAVRVGYDNAAAQLRTFLDAAKGRARILLTTRPSHFRSTENVTSSLFASLQTVHHGRVRLLEPFDDDQQRAFLRRWFELEGAADPVVLAGEWMAALRQVDNLPELARTPRMLSFIVKDLRLEEIRSAVGRGVVTAADLYDRLVSRWLSEEAARIDPAGRGAVSEEQRRELLEEIALRLWQAGERDVTEDALQQAVRDVLDLPGLELTVDQAAQIAGSRTLLQVGDGCWKFTHQSVWEFLLASHLATFFRAGRADDLIGDARLTPLTGRFLRDLAPESVEAWLDGRSGDDPEDM</sequence>
<evidence type="ECO:0000313" key="6">
    <source>
        <dbReference type="EMBL" id="MBB6474740.1"/>
    </source>
</evidence>
<keyword evidence="3" id="KW-0408">Iron</keyword>
<evidence type="ECO:0000256" key="1">
    <source>
        <dbReference type="ARBA" id="ARBA00022723"/>
    </source>
</evidence>
<dbReference type="AlphaFoldDB" id="A0A7X0M7N7"/>
<evidence type="ECO:0000256" key="4">
    <source>
        <dbReference type="ARBA" id="ARBA00025742"/>
    </source>
</evidence>
<dbReference type="Proteomes" id="UP000555564">
    <property type="component" value="Unassembled WGS sequence"/>
</dbReference>
<dbReference type="InterPro" id="IPR027417">
    <property type="entry name" value="P-loop_NTPase"/>
</dbReference>
<gene>
    <name evidence="6" type="ORF">BJ992_004171</name>
</gene>
<dbReference type="PROSITE" id="PS50837">
    <property type="entry name" value="NACHT"/>
    <property type="match status" value="1"/>
</dbReference>
<keyword evidence="7" id="KW-1185">Reference proteome</keyword>
<protein>
    <submittedName>
        <fullName evidence="6">Putative phosphodiesterase</fullName>
    </submittedName>
</protein>
<evidence type="ECO:0000259" key="5">
    <source>
        <dbReference type="PROSITE" id="PS50837"/>
    </source>
</evidence>
<dbReference type="Pfam" id="PF05729">
    <property type="entry name" value="NACHT"/>
    <property type="match status" value="1"/>
</dbReference>
<organism evidence="6 7">
    <name type="scientific">Sphaerisporangium rubeum</name>
    <dbReference type="NCBI Taxonomy" id="321317"/>
    <lineage>
        <taxon>Bacteria</taxon>
        <taxon>Bacillati</taxon>
        <taxon>Actinomycetota</taxon>
        <taxon>Actinomycetes</taxon>
        <taxon>Streptosporangiales</taxon>
        <taxon>Streptosporangiaceae</taxon>
        <taxon>Sphaerisporangium</taxon>
    </lineage>
</organism>
<dbReference type="GO" id="GO:0046872">
    <property type="term" value="F:metal ion binding"/>
    <property type="evidence" value="ECO:0007669"/>
    <property type="project" value="UniProtKB-KW"/>
</dbReference>
<dbReference type="SUPFAM" id="SSF56300">
    <property type="entry name" value="Metallo-dependent phosphatases"/>
    <property type="match status" value="1"/>
</dbReference>
<evidence type="ECO:0000313" key="7">
    <source>
        <dbReference type="Proteomes" id="UP000555564"/>
    </source>
</evidence>
<comment type="similarity">
    <text evidence="4">Belongs to the cyclic nucleotide phosphodiesterase class-III family.</text>
</comment>
<reference evidence="6 7" key="1">
    <citation type="submission" date="2020-08" db="EMBL/GenBank/DDBJ databases">
        <title>Sequencing the genomes of 1000 actinobacteria strains.</title>
        <authorList>
            <person name="Klenk H.-P."/>
        </authorList>
    </citation>
    <scope>NUCLEOTIDE SEQUENCE [LARGE SCALE GENOMIC DNA]</scope>
    <source>
        <strain evidence="6 7">DSM 44936</strain>
    </source>
</reference>
<proteinExistence type="inferred from homology"/>
<name>A0A7X0M7N7_9ACTN</name>
<feature type="domain" description="NACHT" evidence="5">
    <location>
        <begin position="465"/>
        <end position="584"/>
    </location>
</feature>
<dbReference type="Gene3D" id="3.60.21.10">
    <property type="match status" value="1"/>
</dbReference>
<dbReference type="Pfam" id="PF00149">
    <property type="entry name" value="Metallophos"/>
    <property type="match status" value="1"/>
</dbReference>
<dbReference type="SUPFAM" id="SSF52540">
    <property type="entry name" value="P-loop containing nucleoside triphosphate hydrolases"/>
    <property type="match status" value="1"/>
</dbReference>
<dbReference type="InterPro" id="IPR050884">
    <property type="entry name" value="CNP_phosphodiesterase-III"/>
</dbReference>
<dbReference type="InterPro" id="IPR007111">
    <property type="entry name" value="NACHT_NTPase"/>
</dbReference>
<dbReference type="GO" id="GO:0016787">
    <property type="term" value="F:hydrolase activity"/>
    <property type="evidence" value="ECO:0007669"/>
    <property type="project" value="UniProtKB-KW"/>
</dbReference>
<comment type="caution">
    <text evidence="6">The sequence shown here is derived from an EMBL/GenBank/DDBJ whole genome shotgun (WGS) entry which is preliminary data.</text>
</comment>
<keyword evidence="2" id="KW-0378">Hydrolase</keyword>